<keyword evidence="1" id="KW-0472">Membrane</keyword>
<protein>
    <submittedName>
        <fullName evidence="2">DoxX family protein</fullName>
    </submittedName>
</protein>
<evidence type="ECO:0000313" key="2">
    <source>
        <dbReference type="EMBL" id="QIS14343.1"/>
    </source>
</evidence>
<evidence type="ECO:0000256" key="1">
    <source>
        <dbReference type="SAM" id="Phobius"/>
    </source>
</evidence>
<dbReference type="Proteomes" id="UP000503540">
    <property type="component" value="Chromosome"/>
</dbReference>
<proteinExistence type="predicted"/>
<keyword evidence="1" id="KW-1133">Transmembrane helix</keyword>
<name>A0A6G9YN43_9NOCA</name>
<accession>A0A6G9YN43</accession>
<feature type="transmembrane region" description="Helical" evidence="1">
    <location>
        <begin position="124"/>
        <end position="148"/>
    </location>
</feature>
<feature type="transmembrane region" description="Helical" evidence="1">
    <location>
        <begin position="20"/>
        <end position="41"/>
    </location>
</feature>
<dbReference type="EMBL" id="CP046172">
    <property type="protein sequence ID" value="QIS14343.1"/>
    <property type="molecule type" value="Genomic_DNA"/>
</dbReference>
<keyword evidence="1" id="KW-0812">Transmembrane</keyword>
<dbReference type="AlphaFoldDB" id="A0A6G9YN43"/>
<feature type="transmembrane region" description="Helical" evidence="1">
    <location>
        <begin position="155"/>
        <end position="176"/>
    </location>
</feature>
<organism evidence="2 3">
    <name type="scientific">Nocardia arthritidis</name>
    <dbReference type="NCBI Taxonomy" id="228602"/>
    <lineage>
        <taxon>Bacteria</taxon>
        <taxon>Bacillati</taxon>
        <taxon>Actinomycetota</taxon>
        <taxon>Actinomycetes</taxon>
        <taxon>Mycobacteriales</taxon>
        <taxon>Nocardiaceae</taxon>
        <taxon>Nocardia</taxon>
    </lineage>
</organism>
<evidence type="ECO:0000313" key="3">
    <source>
        <dbReference type="Proteomes" id="UP000503540"/>
    </source>
</evidence>
<reference evidence="2 3" key="1">
    <citation type="journal article" date="2019" name="ACS Chem. Biol.">
        <title>Identification and Mobilization of a Cryptic Antibiotic Biosynthesis Gene Locus from a Human-Pathogenic Nocardia Isolate.</title>
        <authorList>
            <person name="Herisse M."/>
            <person name="Ishida K."/>
            <person name="Porter J.L."/>
            <person name="Howden B."/>
            <person name="Hertweck C."/>
            <person name="Stinear T.P."/>
            <person name="Pidot S.J."/>
        </authorList>
    </citation>
    <scope>NUCLEOTIDE SEQUENCE [LARGE SCALE GENOMIC DNA]</scope>
    <source>
        <strain evidence="2 3">AUSMDU00012717</strain>
    </source>
</reference>
<keyword evidence="3" id="KW-1185">Reference proteome</keyword>
<dbReference type="RefSeq" id="WP_238846779.1">
    <property type="nucleotide sequence ID" value="NZ_CP046172.1"/>
</dbReference>
<dbReference type="KEGG" id="nah:F5544_32530"/>
<feature type="transmembrane region" description="Helical" evidence="1">
    <location>
        <begin position="206"/>
        <end position="227"/>
    </location>
</feature>
<feature type="transmembrane region" description="Helical" evidence="1">
    <location>
        <begin position="53"/>
        <end position="73"/>
    </location>
</feature>
<gene>
    <name evidence="2" type="ORF">F5544_32530</name>
</gene>
<sequence>MFGIDVVAHEDSISGDQTYFWVLLLLILSVALVGTIGWTALDRRRGAYIRAHTWLLLFLRLCLAGQFLAYGLAKVIPTQMPPPPLARLVQPYGQFSPMAVLWNQIGVSQPYEILLGTAELTAGLLLFLPRTALVGAMLGLVCSTQVFVIDMTYDVSAKIISGHLVLLCLILLAPHARRLFDVLVLNRTPGPAPARPPLSSARGNRIAVLLQAALGIWLLTSGILLGLQRWDSGPGAPEPALYGIWDVTEFVVDGTPAPPLTTDENRWQRVIFDKQNATIQRMDSSGVPVLAAVDANRIDMVMFPQQPGAAPTPLAHFTFERPMPDLLRLDGELRGHRVTMSLRRIDPNSFPLRARGFHWRQEYPYFR</sequence>